<protein>
    <submittedName>
        <fullName evidence="1">Uncharacterized protein</fullName>
    </submittedName>
</protein>
<name>A0A2C9URH7_MANES</name>
<evidence type="ECO:0000313" key="1">
    <source>
        <dbReference type="EMBL" id="OAY33812.1"/>
    </source>
</evidence>
<gene>
    <name evidence="1" type="ORF">MANES_13G127200</name>
</gene>
<reference evidence="1" key="1">
    <citation type="submission" date="2016-02" db="EMBL/GenBank/DDBJ databases">
        <title>WGS assembly of Manihot esculenta.</title>
        <authorList>
            <person name="Bredeson J.V."/>
            <person name="Prochnik S.E."/>
            <person name="Lyons J.B."/>
            <person name="Schmutz J."/>
            <person name="Grimwood J."/>
            <person name="Vrebalov J."/>
            <person name="Bart R.S."/>
            <person name="Amuge T."/>
            <person name="Ferguson M.E."/>
            <person name="Green R."/>
            <person name="Putnam N."/>
            <person name="Stites J."/>
            <person name="Rounsley S."/>
            <person name="Rokhsar D.S."/>
        </authorList>
    </citation>
    <scope>NUCLEOTIDE SEQUENCE [LARGE SCALE GENOMIC DNA]</scope>
    <source>
        <tissue evidence="1">Leaf</tissue>
    </source>
</reference>
<dbReference type="AlphaFoldDB" id="A0A2C9URH7"/>
<organism evidence="1">
    <name type="scientific">Manihot esculenta</name>
    <name type="common">Cassava</name>
    <name type="synonym">Jatropha manihot</name>
    <dbReference type="NCBI Taxonomy" id="3983"/>
    <lineage>
        <taxon>Eukaryota</taxon>
        <taxon>Viridiplantae</taxon>
        <taxon>Streptophyta</taxon>
        <taxon>Embryophyta</taxon>
        <taxon>Tracheophyta</taxon>
        <taxon>Spermatophyta</taxon>
        <taxon>Magnoliopsida</taxon>
        <taxon>eudicotyledons</taxon>
        <taxon>Gunneridae</taxon>
        <taxon>Pentapetalae</taxon>
        <taxon>rosids</taxon>
        <taxon>fabids</taxon>
        <taxon>Malpighiales</taxon>
        <taxon>Euphorbiaceae</taxon>
        <taxon>Crotonoideae</taxon>
        <taxon>Manihoteae</taxon>
        <taxon>Manihot</taxon>
    </lineage>
</organism>
<proteinExistence type="predicted"/>
<dbReference type="EMBL" id="CM004399">
    <property type="protein sequence ID" value="OAY33812.1"/>
    <property type="molecule type" value="Genomic_DNA"/>
</dbReference>
<accession>A0A2C9URH7</accession>
<sequence>MTWRNLLLWVGNFDTLLNIPTSRLIEITTVQGNIVKKENWQQIVWCNQFRIHILMLVS</sequence>